<reference evidence="2" key="1">
    <citation type="submission" date="2023-09" db="EMBL/GenBank/DDBJ databases">
        <authorList>
            <person name="Zeng C."/>
        </authorList>
    </citation>
    <scope>NUCLEOTIDE SEQUENCE</scope>
    <source>
        <strain evidence="2">ZCY20-5</strain>
    </source>
</reference>
<feature type="compositionally biased region" description="Basic residues" evidence="1">
    <location>
        <begin position="71"/>
        <end position="82"/>
    </location>
</feature>
<dbReference type="Proteomes" id="UP001300604">
    <property type="component" value="Chromosome"/>
</dbReference>
<dbReference type="KEGG" id="carl:PXC00_10410"/>
<dbReference type="RefSeq" id="WP_275845463.1">
    <property type="nucleotide sequence ID" value="NZ_CP135996.1"/>
</dbReference>
<dbReference type="EMBL" id="CP135996">
    <property type="protein sequence ID" value="WOC31620.1"/>
    <property type="molecule type" value="Genomic_DNA"/>
</dbReference>
<name>A0AA97H1F2_9FIRM</name>
<dbReference type="AlphaFoldDB" id="A0AA97H1F2"/>
<evidence type="ECO:0000313" key="3">
    <source>
        <dbReference type="Proteomes" id="UP001300604"/>
    </source>
</evidence>
<evidence type="ECO:0000256" key="1">
    <source>
        <dbReference type="SAM" id="MobiDB-lite"/>
    </source>
</evidence>
<accession>A0AA97H1F2</accession>
<evidence type="ECO:0000313" key="2">
    <source>
        <dbReference type="EMBL" id="WOC31620.1"/>
    </source>
</evidence>
<protein>
    <submittedName>
        <fullName evidence="2">Uncharacterized protein</fullName>
    </submittedName>
</protein>
<sequence length="82" mass="9095">MKIGVINIKKIQIANFMFENSKNISLFSAAAAGGKRQNCAKKGGHAAEKRRVTALKRAMEQTSKFNEHLTQTKHSRRPAGLQ</sequence>
<keyword evidence="3" id="KW-1185">Reference proteome</keyword>
<gene>
    <name evidence="2" type="ORF">PXC00_10410</name>
</gene>
<proteinExistence type="predicted"/>
<feature type="region of interest" description="Disordered" evidence="1">
    <location>
        <begin position="62"/>
        <end position="82"/>
    </location>
</feature>
<organism evidence="2 3">
    <name type="scientific">Caproicibacterium argilliputei</name>
    <dbReference type="NCBI Taxonomy" id="3030016"/>
    <lineage>
        <taxon>Bacteria</taxon>
        <taxon>Bacillati</taxon>
        <taxon>Bacillota</taxon>
        <taxon>Clostridia</taxon>
        <taxon>Eubacteriales</taxon>
        <taxon>Oscillospiraceae</taxon>
        <taxon>Caproicibacterium</taxon>
    </lineage>
</organism>
<reference evidence="2" key="2">
    <citation type="submission" date="2024-06" db="EMBL/GenBank/DDBJ databases">
        <title>Caproicibacterium argilliputei sp. nov, a novel caproic acid producing anaerobic bacterium isolated from pit mud.</title>
        <authorList>
            <person name="Xia S."/>
        </authorList>
    </citation>
    <scope>NUCLEOTIDE SEQUENCE</scope>
    <source>
        <strain evidence="2">ZCY20-5</strain>
    </source>
</reference>